<dbReference type="GeneID" id="93365433"/>
<evidence type="ECO:0000313" key="1">
    <source>
        <dbReference type="EMBL" id="EEN81935.1"/>
    </source>
</evidence>
<gene>
    <name evidence="1" type="ORF">POREN0001_0712</name>
</gene>
<sequence length="361" mass="41522">MFRRYIAFLGLVLFALGTVACSKIPDDHCRIVLRWEGAATDSLSPRLYLVHNDTLGGSVVDTVEITERKGRQALDIYVDTTYSHLTIRSENPSWELAFEMPRATKVTVDIDWEHPHLLRVSGYPEADVRSKFIRGERKLLRRYDEALAQANMTEADSLWSLVRHRLAEYIVDNKEKPRADLLMMEFLPGREGMLFFQEQYPTESLPEQFRYYHNERERWSAIGENGRWIDWSLLPMPDSLRSRITSRPDSAFRYAVVELLSNTEPSPYAKEIREVQKKKANRFIFLSYSLAPKKQGTSLSSGQGNLPNYHAIKSPAGSILYFSDQMGITAFPYYLVVDDHNIVVAWGEDFSVLLKTLSSLP</sequence>
<dbReference type="RefSeq" id="WP_004335303.1">
    <property type="nucleotide sequence ID" value="NZ_ACNN01000036.1"/>
</dbReference>
<reference evidence="1 2" key="1">
    <citation type="submission" date="2009-04" db="EMBL/GenBank/DDBJ databases">
        <authorList>
            <person name="Sebastian Y."/>
            <person name="Madupu R."/>
            <person name="Durkin A.S."/>
            <person name="Torralba M."/>
            <person name="Methe B."/>
            <person name="Sutton G.G."/>
            <person name="Strausberg R.L."/>
            <person name="Nelson K.E."/>
        </authorList>
    </citation>
    <scope>NUCLEOTIDE SEQUENCE [LARGE SCALE GENOMIC DNA]</scope>
    <source>
        <strain evidence="2">ATCC 35406 / BCRC 14492 / JCM 8526 / NCTC 13058 / HG 370</strain>
    </source>
</reference>
<evidence type="ECO:0000313" key="2">
    <source>
        <dbReference type="Proteomes" id="UP000004295"/>
    </source>
</evidence>
<protein>
    <submittedName>
        <fullName evidence="1">Uncharacterized protein</fullName>
    </submittedName>
</protein>
<dbReference type="STRING" id="553175.POREN0001_0712"/>
<organism evidence="1 2">
    <name type="scientific">Porphyromonas endodontalis (strain ATCC 35406 / DSM 24491 / JCM 8526 / CCUG 16442 / BCRC 14492 / NCTC 13058 / HG 370)</name>
    <name type="common">Bacteroides endodontalis</name>
    <dbReference type="NCBI Taxonomy" id="553175"/>
    <lineage>
        <taxon>Bacteria</taxon>
        <taxon>Pseudomonadati</taxon>
        <taxon>Bacteroidota</taxon>
        <taxon>Bacteroidia</taxon>
        <taxon>Bacteroidales</taxon>
        <taxon>Porphyromonadaceae</taxon>
        <taxon>Porphyromonas</taxon>
    </lineage>
</organism>
<dbReference type="AlphaFoldDB" id="C3JD25"/>
<accession>C3JD25</accession>
<dbReference type="EMBL" id="ACNN01000036">
    <property type="protein sequence ID" value="EEN81935.1"/>
    <property type="molecule type" value="Genomic_DNA"/>
</dbReference>
<dbReference type="Proteomes" id="UP000004295">
    <property type="component" value="Unassembled WGS sequence"/>
</dbReference>
<name>C3JD25_POREA</name>
<comment type="caution">
    <text evidence="1">The sequence shown here is derived from an EMBL/GenBank/DDBJ whole genome shotgun (WGS) entry which is preliminary data.</text>
</comment>
<proteinExistence type="predicted"/>
<keyword evidence="2" id="KW-1185">Reference proteome</keyword>
<dbReference type="PROSITE" id="PS51257">
    <property type="entry name" value="PROKAR_LIPOPROTEIN"/>
    <property type="match status" value="1"/>
</dbReference>